<comment type="caution">
    <text evidence="1">The sequence shown here is derived from an EMBL/GenBank/DDBJ whole genome shotgun (WGS) entry which is preliminary data.</text>
</comment>
<dbReference type="EMBL" id="JACAGC010000012">
    <property type="protein sequence ID" value="KAF6327525.1"/>
    <property type="molecule type" value="Genomic_DNA"/>
</dbReference>
<evidence type="ECO:0000313" key="1">
    <source>
        <dbReference type="EMBL" id="KAF6327525.1"/>
    </source>
</evidence>
<reference evidence="1 2" key="1">
    <citation type="journal article" date="2020" name="Nature">
        <title>Six reference-quality genomes reveal evolution of bat adaptations.</title>
        <authorList>
            <person name="Jebb D."/>
            <person name="Huang Z."/>
            <person name="Pippel M."/>
            <person name="Hughes G.M."/>
            <person name="Lavrichenko K."/>
            <person name="Devanna P."/>
            <person name="Winkler S."/>
            <person name="Jermiin L.S."/>
            <person name="Skirmuntt E.C."/>
            <person name="Katzourakis A."/>
            <person name="Burkitt-Gray L."/>
            <person name="Ray D.A."/>
            <person name="Sullivan K.A.M."/>
            <person name="Roscito J.G."/>
            <person name="Kirilenko B.M."/>
            <person name="Davalos L.M."/>
            <person name="Corthals A.P."/>
            <person name="Power M.L."/>
            <person name="Jones G."/>
            <person name="Ransome R.D."/>
            <person name="Dechmann D.K.N."/>
            <person name="Locatelli A.G."/>
            <person name="Puechmaille S.J."/>
            <person name="Fedrigo O."/>
            <person name="Jarvis E.D."/>
            <person name="Hiller M."/>
            <person name="Vernes S.C."/>
            <person name="Myers E.W."/>
            <person name="Teeling E.C."/>
        </authorList>
    </citation>
    <scope>NUCLEOTIDE SEQUENCE [LARGE SCALE GENOMIC DNA]</scope>
    <source>
        <strain evidence="1">MRhiFer1</strain>
        <tissue evidence="1">Lung</tissue>
    </source>
</reference>
<organism evidence="1 2">
    <name type="scientific">Rhinolophus ferrumequinum</name>
    <name type="common">Greater horseshoe bat</name>
    <dbReference type="NCBI Taxonomy" id="59479"/>
    <lineage>
        <taxon>Eukaryota</taxon>
        <taxon>Metazoa</taxon>
        <taxon>Chordata</taxon>
        <taxon>Craniata</taxon>
        <taxon>Vertebrata</taxon>
        <taxon>Euteleostomi</taxon>
        <taxon>Mammalia</taxon>
        <taxon>Eutheria</taxon>
        <taxon>Laurasiatheria</taxon>
        <taxon>Chiroptera</taxon>
        <taxon>Yinpterochiroptera</taxon>
        <taxon>Rhinolophoidea</taxon>
        <taxon>Rhinolophidae</taxon>
        <taxon>Rhinolophinae</taxon>
        <taxon>Rhinolophus</taxon>
    </lineage>
</organism>
<name>A0A7J7VQP5_RHIFE</name>
<accession>A0A7J7VQP5</accession>
<protein>
    <submittedName>
        <fullName evidence="1">Uncharacterized protein</fullName>
    </submittedName>
</protein>
<dbReference type="AlphaFoldDB" id="A0A7J7VQP5"/>
<sequence>MASHGRAHLAVLMEPDRAGQHLVSVREDGGSDVHSFNEFLKIVPDGNSVLGGDLGGHTTLHESSHLCLEPLVLMEELYCVAVMLQEHLHLLVKLSGAFQPEFLQLGGMLKLQLPFQGGSLAFDAAKQTASNGVDHGLHVSSTGGEVP</sequence>
<dbReference type="Proteomes" id="UP000585614">
    <property type="component" value="Unassembled WGS sequence"/>
</dbReference>
<evidence type="ECO:0000313" key="2">
    <source>
        <dbReference type="Proteomes" id="UP000585614"/>
    </source>
</evidence>
<proteinExistence type="predicted"/>
<gene>
    <name evidence="1" type="ORF">mRhiFer1_008246</name>
</gene>